<feature type="domain" description="Carbohydrate kinase FGGY N-terminal" evidence="4">
    <location>
        <begin position="4"/>
        <end position="250"/>
    </location>
</feature>
<evidence type="ECO:0000256" key="1">
    <source>
        <dbReference type="ARBA" id="ARBA00009156"/>
    </source>
</evidence>
<evidence type="ECO:0000259" key="4">
    <source>
        <dbReference type="Pfam" id="PF00370"/>
    </source>
</evidence>
<comment type="caution">
    <text evidence="6">The sequence shown here is derived from an EMBL/GenBank/DDBJ whole genome shotgun (WGS) entry which is preliminary data.</text>
</comment>
<dbReference type="InterPro" id="IPR043129">
    <property type="entry name" value="ATPase_NBD"/>
</dbReference>
<reference evidence="6 7" key="1">
    <citation type="journal article" date="2016" name="Nat. Commun.">
        <title>Thousands of microbial genomes shed light on interconnected biogeochemical processes in an aquifer system.</title>
        <authorList>
            <person name="Anantharaman K."/>
            <person name="Brown C.T."/>
            <person name="Hug L.A."/>
            <person name="Sharon I."/>
            <person name="Castelle C.J."/>
            <person name="Probst A.J."/>
            <person name="Thomas B.C."/>
            <person name="Singh A."/>
            <person name="Wilkins M.J."/>
            <person name="Karaoz U."/>
            <person name="Brodie E.L."/>
            <person name="Williams K.H."/>
            <person name="Hubbard S.S."/>
            <person name="Banfield J.F."/>
        </authorList>
    </citation>
    <scope>NUCLEOTIDE SEQUENCE [LARGE SCALE GENOMIC DNA]</scope>
</reference>
<keyword evidence="2" id="KW-0808">Transferase</keyword>
<comment type="similarity">
    <text evidence="1">Belongs to the FGGY kinase family.</text>
</comment>
<protein>
    <submittedName>
        <fullName evidence="6">Xylulose kinase</fullName>
    </submittedName>
</protein>
<dbReference type="SUPFAM" id="SSF53067">
    <property type="entry name" value="Actin-like ATPase domain"/>
    <property type="match status" value="2"/>
</dbReference>
<dbReference type="Pfam" id="PF00370">
    <property type="entry name" value="FGGY_N"/>
    <property type="match status" value="1"/>
</dbReference>
<dbReference type="GO" id="GO:0016301">
    <property type="term" value="F:kinase activity"/>
    <property type="evidence" value="ECO:0007669"/>
    <property type="project" value="UniProtKB-KW"/>
</dbReference>
<sequence length="518" mass="58376">MTDYLIGVDIGTAGTKAGLFDTEGVLLAQAYEESSLYYPKPSWVEQELEDFYSSAVKTIRRVMEKSGIRPNEISAIAVDGQMSGIGMIDKNWNPVARYDSWLDTRCEPYIQLMQRKAGKEVLKKTGCPPTYAHGPKILWWKEECPEVFQKIAKFVVPGCYVAGKMAGLNAFDAFIDYTYLHYTGFANIQEMIWDNELCDIFSIPVEKLPRIVKPWDIIGHLSKEAANHCGLIEGIPIAAGAGDTTTSYLGAGIVKPGIIFDVAGTASVLASCTNEFSPDLKYKTVMCSRSVIQNLWNPIAFINGGGLCLRWFRDEIAHQEKKEAEAKGQDFYEFLDKRVSEVSPGSDRLLFIPHLGGRVLPAQPNLRGSWVGFSWGQSKNHFYRSILEGIAYEYYYYLKIMKNLYPDIEFKEVRALGGGSKSKLWNQIKADTLNIPYTIVTRQEPAILGSAIIGGYAVRLFDDLAKTSQKFVQVKDRIEPRTEHHDHYKQYAEIYIDLIDNLNNTFQRLAQLKEPSSI</sequence>
<dbReference type="Proteomes" id="UP000177701">
    <property type="component" value="Unassembled WGS sequence"/>
</dbReference>
<evidence type="ECO:0000313" key="6">
    <source>
        <dbReference type="EMBL" id="OGD14087.1"/>
    </source>
</evidence>
<dbReference type="InterPro" id="IPR018485">
    <property type="entry name" value="FGGY_C"/>
</dbReference>
<dbReference type="InterPro" id="IPR018484">
    <property type="entry name" value="FGGY_N"/>
</dbReference>
<gene>
    <name evidence="6" type="ORF">A2V47_04500</name>
</gene>
<dbReference type="EMBL" id="MEYH01000092">
    <property type="protein sequence ID" value="OGD14087.1"/>
    <property type="molecule type" value="Genomic_DNA"/>
</dbReference>
<dbReference type="PIRSF" id="PIRSF000538">
    <property type="entry name" value="GlpK"/>
    <property type="match status" value="1"/>
</dbReference>
<keyword evidence="3 6" id="KW-0418">Kinase</keyword>
<dbReference type="PANTHER" id="PTHR43095">
    <property type="entry name" value="SUGAR KINASE"/>
    <property type="match status" value="1"/>
</dbReference>
<evidence type="ECO:0000256" key="3">
    <source>
        <dbReference type="ARBA" id="ARBA00022777"/>
    </source>
</evidence>
<dbReference type="InterPro" id="IPR000577">
    <property type="entry name" value="Carb_kinase_FGGY"/>
</dbReference>
<dbReference type="GO" id="GO:0005975">
    <property type="term" value="P:carbohydrate metabolic process"/>
    <property type="evidence" value="ECO:0007669"/>
    <property type="project" value="InterPro"/>
</dbReference>
<proteinExistence type="inferred from homology"/>
<dbReference type="CDD" id="cd00366">
    <property type="entry name" value="ASKHA_NBD_FGGY"/>
    <property type="match status" value="1"/>
</dbReference>
<evidence type="ECO:0000313" key="7">
    <source>
        <dbReference type="Proteomes" id="UP000177701"/>
    </source>
</evidence>
<dbReference type="Pfam" id="PF02782">
    <property type="entry name" value="FGGY_C"/>
    <property type="match status" value="1"/>
</dbReference>
<name>A0A1F5A8B8_9BACT</name>
<accession>A0A1F5A8B8</accession>
<organism evidence="6 7">
    <name type="scientific">Candidatus Sediminicultor quintus</name>
    <dbReference type="NCBI Taxonomy" id="1797291"/>
    <lineage>
        <taxon>Bacteria</taxon>
        <taxon>Pseudomonadati</taxon>
        <taxon>Atribacterota</taxon>
        <taxon>Candidatus Phoenicimicrobiia</taxon>
        <taxon>Candidatus Pheonicimicrobiales</taxon>
        <taxon>Candidatus Phoenicimicrobiaceae</taxon>
        <taxon>Candidatus Sediminicultor</taxon>
    </lineage>
</organism>
<feature type="domain" description="Carbohydrate kinase FGGY C-terminal" evidence="5">
    <location>
        <begin position="293"/>
        <end position="457"/>
    </location>
</feature>
<evidence type="ECO:0000259" key="5">
    <source>
        <dbReference type="Pfam" id="PF02782"/>
    </source>
</evidence>
<evidence type="ECO:0000256" key="2">
    <source>
        <dbReference type="ARBA" id="ARBA00022679"/>
    </source>
</evidence>
<dbReference type="InterPro" id="IPR050406">
    <property type="entry name" value="FGGY_Carb_Kinase"/>
</dbReference>
<dbReference type="STRING" id="1797291.A2V47_04500"/>
<dbReference type="AlphaFoldDB" id="A0A1F5A8B8"/>
<dbReference type="Gene3D" id="3.30.420.40">
    <property type="match status" value="2"/>
</dbReference>